<proteinExistence type="predicted"/>
<dbReference type="PROSITE" id="PS51725">
    <property type="entry name" value="ABM"/>
    <property type="match status" value="1"/>
</dbReference>
<dbReference type="SUPFAM" id="SSF54909">
    <property type="entry name" value="Dimeric alpha+beta barrel"/>
    <property type="match status" value="1"/>
</dbReference>
<dbReference type="Pfam" id="PF03992">
    <property type="entry name" value="ABM"/>
    <property type="match status" value="1"/>
</dbReference>
<evidence type="ECO:0000313" key="2">
    <source>
        <dbReference type="EMBL" id="SDR89133.1"/>
    </source>
</evidence>
<dbReference type="GO" id="GO:0004497">
    <property type="term" value="F:monooxygenase activity"/>
    <property type="evidence" value="ECO:0007669"/>
    <property type="project" value="UniProtKB-KW"/>
</dbReference>
<dbReference type="STRING" id="589382.SAMN04489721_0460"/>
<keyword evidence="2" id="KW-0560">Oxidoreductase</keyword>
<gene>
    <name evidence="2" type="ORF">SAMN04489721_0460</name>
</gene>
<feature type="domain" description="ABM" evidence="1">
    <location>
        <begin position="5"/>
        <end position="95"/>
    </location>
</feature>
<accession>A0A1H1MQJ3</accession>
<dbReference type="EMBL" id="LT629755">
    <property type="protein sequence ID" value="SDR89133.1"/>
    <property type="molecule type" value="Genomic_DNA"/>
</dbReference>
<dbReference type="Gene3D" id="3.30.70.100">
    <property type="match status" value="1"/>
</dbReference>
<name>A0A1H1MQJ3_9MICO</name>
<evidence type="ECO:0000313" key="3">
    <source>
        <dbReference type="Proteomes" id="UP000199482"/>
    </source>
</evidence>
<dbReference type="InterPro" id="IPR007138">
    <property type="entry name" value="ABM_dom"/>
</dbReference>
<organism evidence="2 3">
    <name type="scientific">Agromyces flavus</name>
    <dbReference type="NCBI Taxonomy" id="589382"/>
    <lineage>
        <taxon>Bacteria</taxon>
        <taxon>Bacillati</taxon>
        <taxon>Actinomycetota</taxon>
        <taxon>Actinomycetes</taxon>
        <taxon>Micrococcales</taxon>
        <taxon>Microbacteriaceae</taxon>
        <taxon>Agromyces</taxon>
    </lineage>
</organism>
<keyword evidence="2" id="KW-0503">Monooxygenase</keyword>
<evidence type="ECO:0000259" key="1">
    <source>
        <dbReference type="PROSITE" id="PS51725"/>
    </source>
</evidence>
<protein>
    <submittedName>
        <fullName evidence="2">Heme-degrading monooxygenase HmoA</fullName>
    </submittedName>
</protein>
<sequence length="106" mass="11976">MVRVILEHAVLPVVAGREAEFERAFAEAKAIIASMPGFVDLSLSRSAETPNTYLLLVHWERIEDHDPGFRGSAEYARWRELLHGFYEPFPVVEHFREVLAVAGGAR</sequence>
<reference evidence="3" key="1">
    <citation type="submission" date="2016-10" db="EMBL/GenBank/DDBJ databases">
        <authorList>
            <person name="Varghese N."/>
            <person name="Submissions S."/>
        </authorList>
    </citation>
    <scope>NUCLEOTIDE SEQUENCE [LARGE SCALE GENOMIC DNA]</scope>
    <source>
        <strain evidence="3">CPCC 202695</strain>
    </source>
</reference>
<dbReference type="Proteomes" id="UP000199482">
    <property type="component" value="Chromosome I"/>
</dbReference>
<dbReference type="InterPro" id="IPR011008">
    <property type="entry name" value="Dimeric_a/b-barrel"/>
</dbReference>
<dbReference type="AlphaFoldDB" id="A0A1H1MQJ3"/>